<dbReference type="NCBIfam" id="TIGR01879">
    <property type="entry name" value="hydantase"/>
    <property type="match status" value="1"/>
</dbReference>
<dbReference type="Proteomes" id="UP000551327">
    <property type="component" value="Unassembled WGS sequence"/>
</dbReference>
<dbReference type="InterPro" id="IPR011650">
    <property type="entry name" value="Peptidase_M20_dimer"/>
</dbReference>
<evidence type="ECO:0000256" key="2">
    <source>
        <dbReference type="ARBA" id="ARBA00022801"/>
    </source>
</evidence>
<protein>
    <submittedName>
        <fullName evidence="5">Zn-dependent hydrolase</fullName>
    </submittedName>
</protein>
<accession>A0A7X1KP64</accession>
<feature type="binding site" evidence="3">
    <location>
        <position position="77"/>
    </location>
    <ligand>
        <name>Zn(2+)</name>
        <dbReference type="ChEBI" id="CHEBI:29105"/>
        <label>2</label>
    </ligand>
</feature>
<gene>
    <name evidence="5" type="ORF">H7F53_04640</name>
</gene>
<dbReference type="Gene3D" id="3.30.70.360">
    <property type="match status" value="1"/>
</dbReference>
<dbReference type="PANTHER" id="PTHR32494">
    <property type="entry name" value="ALLANTOATE DEIMINASE-RELATED"/>
    <property type="match status" value="1"/>
</dbReference>
<feature type="binding site" evidence="3">
    <location>
        <position position="77"/>
    </location>
    <ligand>
        <name>Zn(2+)</name>
        <dbReference type="ChEBI" id="CHEBI:29105"/>
        <label>1</label>
    </ligand>
</feature>
<evidence type="ECO:0000256" key="1">
    <source>
        <dbReference type="ARBA" id="ARBA00006153"/>
    </source>
</evidence>
<comment type="similarity">
    <text evidence="1">Belongs to the peptidase M20 family.</text>
</comment>
<organism evidence="5 6">
    <name type="scientific">Novosphingobium piscinae</name>
    <dbReference type="NCBI Taxonomy" id="1507448"/>
    <lineage>
        <taxon>Bacteria</taxon>
        <taxon>Pseudomonadati</taxon>
        <taxon>Pseudomonadota</taxon>
        <taxon>Alphaproteobacteria</taxon>
        <taxon>Sphingomonadales</taxon>
        <taxon>Sphingomonadaceae</taxon>
        <taxon>Novosphingobium</taxon>
    </lineage>
</organism>
<dbReference type="PIRSF" id="PIRSF001235">
    <property type="entry name" value="Amidase_carbamoylase"/>
    <property type="match status" value="1"/>
</dbReference>
<reference evidence="5 6" key="1">
    <citation type="submission" date="2020-08" db="EMBL/GenBank/DDBJ databases">
        <title>The genome sequence of type strain Novosphingobium piscinae KCTC 42194.</title>
        <authorList>
            <person name="Liu Y."/>
        </authorList>
    </citation>
    <scope>NUCLEOTIDE SEQUENCE [LARGE SCALE GENOMIC DNA]</scope>
    <source>
        <strain evidence="5 6">KCTC 42194</strain>
    </source>
</reference>
<dbReference type="InterPro" id="IPR036264">
    <property type="entry name" value="Bact_exopeptidase_dim_dom"/>
</dbReference>
<dbReference type="GO" id="GO:0046872">
    <property type="term" value="F:metal ion binding"/>
    <property type="evidence" value="ECO:0007669"/>
    <property type="project" value="UniProtKB-KW"/>
</dbReference>
<dbReference type="GO" id="GO:0016813">
    <property type="term" value="F:hydrolase activity, acting on carbon-nitrogen (but not peptide) bonds, in linear amidines"/>
    <property type="evidence" value="ECO:0007669"/>
    <property type="project" value="InterPro"/>
</dbReference>
<dbReference type="InterPro" id="IPR010158">
    <property type="entry name" value="Amidase_Cbmase"/>
</dbReference>
<evidence type="ECO:0000259" key="4">
    <source>
        <dbReference type="Pfam" id="PF07687"/>
    </source>
</evidence>
<keyword evidence="6" id="KW-1185">Reference proteome</keyword>
<feature type="binding site" evidence="3">
    <location>
        <position position="173"/>
    </location>
    <ligand>
        <name>Zn(2+)</name>
        <dbReference type="ChEBI" id="CHEBI:29105"/>
        <label>1</label>
    </ligand>
</feature>
<dbReference type="Pfam" id="PF07687">
    <property type="entry name" value="M20_dimer"/>
    <property type="match status" value="1"/>
</dbReference>
<evidence type="ECO:0000256" key="3">
    <source>
        <dbReference type="PIRSR" id="PIRSR001235-1"/>
    </source>
</evidence>
<feature type="binding site" evidence="3">
    <location>
        <position position="365"/>
    </location>
    <ligand>
        <name>Zn(2+)</name>
        <dbReference type="ChEBI" id="CHEBI:29105"/>
        <label>2</label>
    </ligand>
</feature>
<dbReference type="PANTHER" id="PTHR32494:SF5">
    <property type="entry name" value="ALLANTOATE AMIDOHYDROLASE"/>
    <property type="match status" value="1"/>
</dbReference>
<comment type="cofactor">
    <cofactor evidence="3">
        <name>Zn(2+)</name>
        <dbReference type="ChEBI" id="CHEBI:29105"/>
    </cofactor>
    <text evidence="3">Binds 2 Zn(2+) ions per subunit.</text>
</comment>
<sequence>MARIGATSAGGCNRQALTDLDRQGRDLFVRWAREAGCTIEIDEVGNIFAQRPGTDRDAPAVLAGSHLDTQATGGKYDGVYGVLAGLEVLRVLNENAVVTRAPVEVAVWTNEEGCRFAPAMLGSGVVSSTYTRDFAYAVEDKAGLRFRDELERIGYLGSRPAAPRPYAAMFEAHIEQGPILEKEGLTIGAVTGIQGAYWFDITFEGLSCHAGPTPMEMRRDPWSAAVPVMAGAFALARANGPWGRATIGDVRVEPGSRNTVPARVVVSIDIRHPDAATLETMVAGLHALVERECAAHGIFGQTAQVWHMPATAFDARLVERVVSAARRLGHSCMEIVSGAGHDSLHTAQFAPTTMIFVPCAGGLSHNEAEAATAADLAAGADVLLHAMLEEAA</sequence>
<dbReference type="SUPFAM" id="SSF53187">
    <property type="entry name" value="Zn-dependent exopeptidases"/>
    <property type="match status" value="1"/>
</dbReference>
<dbReference type="EMBL" id="JACLAX010000003">
    <property type="protein sequence ID" value="MBC2668429.1"/>
    <property type="molecule type" value="Genomic_DNA"/>
</dbReference>
<comment type="caution">
    <text evidence="5">The sequence shown here is derived from an EMBL/GenBank/DDBJ whole genome shotgun (WGS) entry which is preliminary data.</text>
</comment>
<name>A0A7X1KP64_9SPHN</name>
<dbReference type="CDD" id="cd03884">
    <property type="entry name" value="M20_bAS"/>
    <property type="match status" value="1"/>
</dbReference>
<dbReference type="AlphaFoldDB" id="A0A7X1KP64"/>
<keyword evidence="2 5" id="KW-0378">Hydrolase</keyword>
<dbReference type="NCBIfam" id="NF006769">
    <property type="entry name" value="PRK09290.1-3"/>
    <property type="match status" value="1"/>
</dbReference>
<feature type="binding site" evidence="3">
    <location>
        <position position="66"/>
    </location>
    <ligand>
        <name>Zn(2+)</name>
        <dbReference type="ChEBI" id="CHEBI:29105"/>
        <label>1</label>
    </ligand>
</feature>
<dbReference type="InterPro" id="IPR002933">
    <property type="entry name" value="Peptidase_M20"/>
</dbReference>
<feature type="domain" description="Peptidase M20 dimerisation" evidence="4">
    <location>
        <begin position="192"/>
        <end position="294"/>
    </location>
</feature>
<feature type="binding site" evidence="3">
    <location>
        <position position="112"/>
    </location>
    <ligand>
        <name>Zn(2+)</name>
        <dbReference type="ChEBI" id="CHEBI:29105"/>
        <label>2</label>
    </ligand>
</feature>
<keyword evidence="3" id="KW-0862">Zinc</keyword>
<keyword evidence="3" id="KW-0479">Metal-binding</keyword>
<dbReference type="Pfam" id="PF01546">
    <property type="entry name" value="Peptidase_M20"/>
    <property type="match status" value="1"/>
</dbReference>
<dbReference type="SUPFAM" id="SSF55031">
    <property type="entry name" value="Bacterial exopeptidase dimerisation domain"/>
    <property type="match status" value="1"/>
</dbReference>
<evidence type="ECO:0000313" key="5">
    <source>
        <dbReference type="EMBL" id="MBC2668429.1"/>
    </source>
</evidence>
<dbReference type="Gene3D" id="3.40.630.10">
    <property type="entry name" value="Zn peptidases"/>
    <property type="match status" value="1"/>
</dbReference>
<proteinExistence type="inferred from homology"/>
<evidence type="ECO:0000313" key="6">
    <source>
        <dbReference type="Proteomes" id="UP000551327"/>
    </source>
</evidence>